<evidence type="ECO:0000256" key="2">
    <source>
        <dbReference type="ARBA" id="ARBA00013064"/>
    </source>
</evidence>
<keyword evidence="4" id="KW-0904">Protein phosphatase</keyword>
<dbReference type="GO" id="GO:0004725">
    <property type="term" value="F:protein tyrosine phosphatase activity"/>
    <property type="evidence" value="ECO:0007669"/>
    <property type="project" value="UniProtKB-EC"/>
</dbReference>
<dbReference type="GO" id="GO:0030145">
    <property type="term" value="F:manganese ion binding"/>
    <property type="evidence" value="ECO:0007669"/>
    <property type="project" value="InterPro"/>
</dbReference>
<evidence type="ECO:0000256" key="3">
    <source>
        <dbReference type="ARBA" id="ARBA00022801"/>
    </source>
</evidence>
<dbReference type="PANTHER" id="PTHR39181:SF1">
    <property type="entry name" value="TYROSINE-PROTEIN PHOSPHATASE YWQE"/>
    <property type="match status" value="1"/>
</dbReference>
<dbReference type="InterPro" id="IPR016667">
    <property type="entry name" value="Caps_polysacc_synth_CpsB/CapC"/>
</dbReference>
<accession>A0A9D1JGR7</accession>
<reference evidence="6" key="1">
    <citation type="submission" date="2020-10" db="EMBL/GenBank/DDBJ databases">
        <authorList>
            <person name="Gilroy R."/>
        </authorList>
    </citation>
    <scope>NUCLEOTIDE SEQUENCE</scope>
    <source>
        <strain evidence="6">ChiSxjej1B13-7041</strain>
    </source>
</reference>
<dbReference type="EC" id="3.1.3.48" evidence="2"/>
<dbReference type="Gene3D" id="3.20.20.140">
    <property type="entry name" value="Metal-dependent hydrolases"/>
    <property type="match status" value="1"/>
</dbReference>
<comment type="caution">
    <text evidence="6">The sequence shown here is derived from an EMBL/GenBank/DDBJ whole genome shotgun (WGS) entry which is preliminary data.</text>
</comment>
<dbReference type="EMBL" id="DVHU01000111">
    <property type="protein sequence ID" value="HIR94243.1"/>
    <property type="molecule type" value="Genomic_DNA"/>
</dbReference>
<evidence type="ECO:0000256" key="1">
    <source>
        <dbReference type="ARBA" id="ARBA00005750"/>
    </source>
</evidence>
<dbReference type="PANTHER" id="PTHR39181">
    <property type="entry name" value="TYROSINE-PROTEIN PHOSPHATASE YWQE"/>
    <property type="match status" value="1"/>
</dbReference>
<keyword evidence="3" id="KW-0378">Hydrolase</keyword>
<comment type="catalytic activity">
    <reaction evidence="5">
        <text>O-phospho-L-tyrosyl-[protein] + H2O = L-tyrosyl-[protein] + phosphate</text>
        <dbReference type="Rhea" id="RHEA:10684"/>
        <dbReference type="Rhea" id="RHEA-COMP:10136"/>
        <dbReference type="Rhea" id="RHEA-COMP:20101"/>
        <dbReference type="ChEBI" id="CHEBI:15377"/>
        <dbReference type="ChEBI" id="CHEBI:43474"/>
        <dbReference type="ChEBI" id="CHEBI:46858"/>
        <dbReference type="ChEBI" id="CHEBI:61978"/>
        <dbReference type="EC" id="3.1.3.48"/>
    </reaction>
</comment>
<dbReference type="AlphaFoldDB" id="A0A9D1JGR7"/>
<dbReference type="Proteomes" id="UP000886841">
    <property type="component" value="Unassembled WGS sequence"/>
</dbReference>
<evidence type="ECO:0000256" key="5">
    <source>
        <dbReference type="ARBA" id="ARBA00051722"/>
    </source>
</evidence>
<sequence length="238" mass="27103">MIDIHCHILPGVDDGAQDIQETQRMLQIAWEEGIDTMIATPHYRHRYIENTPERLEERLQMAREAARKIDPKFRIYLGNEIYFSHSSVEALQGGRALTMADSNYTLVEFSTSKPYQEIEAALRDFQMGGYQPIVAHAERYDCLLEEPSRVEELVEQGAYIQVNASTVIGGNGRSGKSFVKKLLKYELVHFVGTDAHGVNKRAPEMKKCEAYLRKKVGSAYAEDLCGGNAWKILRKEYL</sequence>
<name>A0A9D1JGR7_9FIRM</name>
<dbReference type="InterPro" id="IPR016195">
    <property type="entry name" value="Pol/histidinol_Pase-like"/>
</dbReference>
<evidence type="ECO:0000256" key="4">
    <source>
        <dbReference type="ARBA" id="ARBA00022912"/>
    </source>
</evidence>
<comment type="similarity">
    <text evidence="1">Belongs to the metallo-dependent hydrolases superfamily. CpsB/CapC family.</text>
</comment>
<dbReference type="SUPFAM" id="SSF89550">
    <property type="entry name" value="PHP domain-like"/>
    <property type="match status" value="1"/>
</dbReference>
<evidence type="ECO:0000313" key="7">
    <source>
        <dbReference type="Proteomes" id="UP000886841"/>
    </source>
</evidence>
<protein>
    <recommendedName>
        <fullName evidence="2">protein-tyrosine-phosphatase</fullName>
        <ecNumber evidence="2">3.1.3.48</ecNumber>
    </recommendedName>
</protein>
<dbReference type="PIRSF" id="PIRSF016557">
    <property type="entry name" value="Caps_synth_CpsB"/>
    <property type="match status" value="1"/>
</dbReference>
<evidence type="ECO:0000313" key="6">
    <source>
        <dbReference type="EMBL" id="HIR94243.1"/>
    </source>
</evidence>
<gene>
    <name evidence="6" type="ORF">IAB98_12570</name>
</gene>
<reference evidence="6" key="2">
    <citation type="journal article" date="2021" name="PeerJ">
        <title>Extensive microbial diversity within the chicken gut microbiome revealed by metagenomics and culture.</title>
        <authorList>
            <person name="Gilroy R."/>
            <person name="Ravi A."/>
            <person name="Getino M."/>
            <person name="Pursley I."/>
            <person name="Horton D.L."/>
            <person name="Alikhan N.F."/>
            <person name="Baker D."/>
            <person name="Gharbi K."/>
            <person name="Hall N."/>
            <person name="Watson M."/>
            <person name="Adriaenssens E.M."/>
            <person name="Foster-Nyarko E."/>
            <person name="Jarju S."/>
            <person name="Secka A."/>
            <person name="Antonio M."/>
            <person name="Oren A."/>
            <person name="Chaudhuri R.R."/>
            <person name="La Ragione R."/>
            <person name="Hildebrand F."/>
            <person name="Pallen M.J."/>
        </authorList>
    </citation>
    <scope>NUCLEOTIDE SEQUENCE</scope>
    <source>
        <strain evidence="6">ChiSxjej1B13-7041</strain>
    </source>
</reference>
<organism evidence="6 7">
    <name type="scientific">Candidatus Egerieimonas intestinavium</name>
    <dbReference type="NCBI Taxonomy" id="2840777"/>
    <lineage>
        <taxon>Bacteria</taxon>
        <taxon>Bacillati</taxon>
        <taxon>Bacillota</taxon>
        <taxon>Clostridia</taxon>
        <taxon>Lachnospirales</taxon>
        <taxon>Lachnospiraceae</taxon>
        <taxon>Lachnospiraceae incertae sedis</taxon>
        <taxon>Candidatus Egerieimonas</taxon>
    </lineage>
</organism>
<proteinExistence type="inferred from homology"/>
<dbReference type="Pfam" id="PF19567">
    <property type="entry name" value="CpsB_CapC"/>
    <property type="match status" value="1"/>
</dbReference>